<keyword evidence="1" id="KW-0472">Membrane</keyword>
<dbReference type="Pfam" id="PF01177">
    <property type="entry name" value="Asp_Glu_race"/>
    <property type="match status" value="1"/>
</dbReference>
<dbReference type="InterPro" id="IPR015942">
    <property type="entry name" value="Asp/Glu/hydantoin_racemase"/>
</dbReference>
<accession>A0A7J2U2I0</accession>
<name>A0A7J2U2I0_9CREN</name>
<dbReference type="GO" id="GO:0047661">
    <property type="term" value="F:amino-acid racemase activity"/>
    <property type="evidence" value="ECO:0007669"/>
    <property type="project" value="InterPro"/>
</dbReference>
<comment type="caution">
    <text evidence="2">The sequence shown here is derived from an EMBL/GenBank/DDBJ whole genome shotgun (WGS) entry which is preliminary data.</text>
</comment>
<protein>
    <submittedName>
        <fullName evidence="2">Hydantoin racemase</fullName>
    </submittedName>
</protein>
<dbReference type="Gene3D" id="3.40.50.1860">
    <property type="match status" value="2"/>
</dbReference>
<organism evidence="2">
    <name type="scientific">Ignisphaera aggregans</name>
    <dbReference type="NCBI Taxonomy" id="334771"/>
    <lineage>
        <taxon>Archaea</taxon>
        <taxon>Thermoproteota</taxon>
        <taxon>Thermoprotei</taxon>
        <taxon>Desulfurococcales</taxon>
        <taxon>Desulfurococcaceae</taxon>
        <taxon>Ignisphaera</taxon>
    </lineage>
</organism>
<keyword evidence="1" id="KW-1133">Transmembrane helix</keyword>
<proteinExistence type="predicted"/>
<keyword evidence="1" id="KW-0812">Transmembrane</keyword>
<dbReference type="InterPro" id="IPR001920">
    <property type="entry name" value="Asp/Glu_race"/>
</dbReference>
<dbReference type="EMBL" id="DSEU01000039">
    <property type="protein sequence ID" value="HEM66961.1"/>
    <property type="molecule type" value="Genomic_DNA"/>
</dbReference>
<gene>
    <name evidence="2" type="ORF">ENO26_05275</name>
</gene>
<evidence type="ECO:0000313" key="2">
    <source>
        <dbReference type="EMBL" id="HEM66961.1"/>
    </source>
</evidence>
<dbReference type="AlphaFoldDB" id="A0A7J2U2I0"/>
<reference evidence="2" key="1">
    <citation type="journal article" date="2020" name="mSystems">
        <title>Genome- and Community-Level Interaction Insights into Carbon Utilization and Element Cycling Functions of Hydrothermarchaeota in Hydrothermal Sediment.</title>
        <authorList>
            <person name="Zhou Z."/>
            <person name="Liu Y."/>
            <person name="Xu W."/>
            <person name="Pan J."/>
            <person name="Luo Z.H."/>
            <person name="Li M."/>
        </authorList>
    </citation>
    <scope>NUCLEOTIDE SEQUENCE [LARGE SCALE GENOMIC DNA]</scope>
    <source>
        <strain evidence="2">SpSt-125</strain>
    </source>
</reference>
<dbReference type="SUPFAM" id="SSF53681">
    <property type="entry name" value="Aspartate/glutamate racemase"/>
    <property type="match status" value="1"/>
</dbReference>
<sequence length="223" mass="24512">MPRRYRVGLVRVVTLKDEETLNKHGKVLMEVFPELEIASKCIEDQPYGIYDKESEEIAKPKILRLIKQFESNGFEAVIVSCVADPAVEEARKIVKIPVIGAGSAVASLALAYNKRVGVLNLSGSTPEVIKRILGSHIVAETVPKGVRNTLDLLTNWGQKEAIEAIKELLSKGVDIIILGCTGYTTIEFGKRIKQLMGISIPILDPVIAAGVVTLNILKQIEWR</sequence>
<evidence type="ECO:0000256" key="1">
    <source>
        <dbReference type="SAM" id="Phobius"/>
    </source>
</evidence>
<feature type="transmembrane region" description="Helical" evidence="1">
    <location>
        <begin position="195"/>
        <end position="217"/>
    </location>
</feature>